<comment type="caution">
    <text evidence="3">The sequence shown here is derived from an EMBL/GenBank/DDBJ whole genome shotgun (WGS) entry which is preliminary data.</text>
</comment>
<dbReference type="InterPro" id="IPR011058">
    <property type="entry name" value="Cyanovirin-N"/>
</dbReference>
<dbReference type="Gene3D" id="2.30.60.10">
    <property type="entry name" value="Cyanovirin-N"/>
    <property type="match status" value="1"/>
</dbReference>
<keyword evidence="1" id="KW-0732">Signal</keyword>
<dbReference type="Pfam" id="PF08881">
    <property type="entry name" value="CVNH"/>
    <property type="match status" value="1"/>
</dbReference>
<reference evidence="3 4" key="1">
    <citation type="submission" date="2018-06" db="EMBL/GenBank/DDBJ databases">
        <title>Complete Genomes of Monosporascus.</title>
        <authorList>
            <person name="Robinson A.J."/>
            <person name="Natvig D.O."/>
        </authorList>
    </citation>
    <scope>NUCLEOTIDE SEQUENCE [LARGE SCALE GENOMIC DNA]</scope>
    <source>
        <strain evidence="3 4">CBS 609.92</strain>
    </source>
</reference>
<feature type="signal peptide" evidence="1">
    <location>
        <begin position="1"/>
        <end position="24"/>
    </location>
</feature>
<dbReference type="EMBL" id="QJNS01000281">
    <property type="protein sequence ID" value="RYO80667.1"/>
    <property type="molecule type" value="Genomic_DNA"/>
</dbReference>
<dbReference type="SUPFAM" id="SSF51322">
    <property type="entry name" value="Cyanovirin-N"/>
    <property type="match status" value="1"/>
</dbReference>
<organism evidence="3 4">
    <name type="scientific">Monosporascus cannonballus</name>
    <dbReference type="NCBI Taxonomy" id="155416"/>
    <lineage>
        <taxon>Eukaryota</taxon>
        <taxon>Fungi</taxon>
        <taxon>Dikarya</taxon>
        <taxon>Ascomycota</taxon>
        <taxon>Pezizomycotina</taxon>
        <taxon>Sordariomycetes</taxon>
        <taxon>Xylariomycetidae</taxon>
        <taxon>Xylariales</taxon>
        <taxon>Xylariales incertae sedis</taxon>
        <taxon>Monosporascus</taxon>
    </lineage>
</organism>
<feature type="chain" id="PRO_5045581435" description="Cyanovirin-N domain-containing protein" evidence="1">
    <location>
        <begin position="25"/>
        <end position="251"/>
    </location>
</feature>
<gene>
    <name evidence="3" type="ORF">DL762_007532</name>
</gene>
<dbReference type="Proteomes" id="UP000294003">
    <property type="component" value="Unassembled WGS sequence"/>
</dbReference>
<keyword evidence="4" id="KW-1185">Reference proteome</keyword>
<protein>
    <recommendedName>
        <fullName evidence="2">Cyanovirin-N domain-containing protein</fullName>
    </recommendedName>
</protein>
<evidence type="ECO:0000256" key="1">
    <source>
        <dbReference type="SAM" id="SignalP"/>
    </source>
</evidence>
<proteinExistence type="predicted"/>
<name>A0ABY0GZ10_9PEZI</name>
<evidence type="ECO:0000313" key="4">
    <source>
        <dbReference type="Proteomes" id="UP000294003"/>
    </source>
</evidence>
<sequence length="251" mass="27900">MRTRHFTPIRCLTLSCLAATTASAFGFQRESCQLEWSLKRLSADSDHTQRYIAIAACVDHVCGINSHTALDLNNCLRNDNGRLVAAERGGFASSCNSCRVTDDYTGIECDCVKPFGHGLNAVYHTRIDISDILHNWFGYLSCFGHRNPDLTPRVYDCQDEGWQPEKDAEDNTCASPCDVEWEQPEGTRWIGPTAVMAAVREPTGTKAVVREESTLVAVKKRSGSRTFTKQKDDQTETRGTTDILPAITMMV</sequence>
<feature type="domain" description="Cyanovirin-N" evidence="2">
    <location>
        <begin position="46"/>
        <end position="140"/>
    </location>
</feature>
<evidence type="ECO:0000259" key="2">
    <source>
        <dbReference type="Pfam" id="PF08881"/>
    </source>
</evidence>
<dbReference type="InterPro" id="IPR036673">
    <property type="entry name" value="Cyanovirin-N_sf"/>
</dbReference>
<accession>A0ABY0GZ10</accession>
<evidence type="ECO:0000313" key="3">
    <source>
        <dbReference type="EMBL" id="RYO80667.1"/>
    </source>
</evidence>